<keyword evidence="1" id="KW-0812">Transmembrane</keyword>
<dbReference type="HOGENOM" id="CLU_005679_10_1_11"/>
<evidence type="ECO:0000259" key="3">
    <source>
        <dbReference type="Pfam" id="PF19040"/>
    </source>
</evidence>
<dbReference type="EMBL" id="CP000910">
    <property type="protein sequence ID" value="ABY23502.1"/>
    <property type="molecule type" value="Genomic_DNA"/>
</dbReference>
<dbReference type="InterPro" id="IPR043968">
    <property type="entry name" value="SGNH"/>
</dbReference>
<keyword evidence="4" id="KW-0012">Acyltransferase</keyword>
<dbReference type="GO" id="GO:0016020">
    <property type="term" value="C:membrane"/>
    <property type="evidence" value="ECO:0007669"/>
    <property type="project" value="TreeGrafter"/>
</dbReference>
<dbReference type="InterPro" id="IPR002656">
    <property type="entry name" value="Acyl_transf_3_dom"/>
</dbReference>
<evidence type="ECO:0000259" key="2">
    <source>
        <dbReference type="Pfam" id="PF01757"/>
    </source>
</evidence>
<keyword evidence="1" id="KW-0472">Membrane</keyword>
<keyword evidence="5" id="KW-1185">Reference proteome</keyword>
<dbReference type="STRING" id="288705.RSal33209_1767"/>
<gene>
    <name evidence="4" type="ordered locus">RSal33209_1767</name>
</gene>
<feature type="transmembrane region" description="Helical" evidence="1">
    <location>
        <begin position="226"/>
        <end position="241"/>
    </location>
</feature>
<accession>A9WN13</accession>
<proteinExistence type="predicted"/>
<dbReference type="Proteomes" id="UP000002007">
    <property type="component" value="Chromosome"/>
</dbReference>
<protein>
    <submittedName>
        <fullName evidence="4">Putative acyltransferase</fullName>
    </submittedName>
</protein>
<dbReference type="Pfam" id="PF01757">
    <property type="entry name" value="Acyl_transf_3"/>
    <property type="match status" value="1"/>
</dbReference>
<keyword evidence="4" id="KW-0808">Transferase</keyword>
<feature type="transmembrane region" description="Helical" evidence="1">
    <location>
        <begin position="371"/>
        <end position="394"/>
    </location>
</feature>
<dbReference type="InterPro" id="IPR050879">
    <property type="entry name" value="Acyltransferase_3"/>
</dbReference>
<dbReference type="RefSeq" id="WP_012245174.1">
    <property type="nucleotide sequence ID" value="NC_010168.1"/>
</dbReference>
<feature type="domain" description="Acyltransferase 3" evidence="2">
    <location>
        <begin position="27"/>
        <end position="356"/>
    </location>
</feature>
<feature type="transmembrane region" description="Helical" evidence="1">
    <location>
        <begin position="91"/>
        <end position="110"/>
    </location>
</feature>
<dbReference type="PANTHER" id="PTHR23028:SF53">
    <property type="entry name" value="ACYL_TRANSF_3 DOMAIN-CONTAINING PROTEIN"/>
    <property type="match status" value="1"/>
</dbReference>
<dbReference type="GO" id="GO:0016747">
    <property type="term" value="F:acyltransferase activity, transferring groups other than amino-acyl groups"/>
    <property type="evidence" value="ECO:0007669"/>
    <property type="project" value="InterPro"/>
</dbReference>
<evidence type="ECO:0000313" key="5">
    <source>
        <dbReference type="Proteomes" id="UP000002007"/>
    </source>
</evidence>
<feature type="transmembrane region" description="Helical" evidence="1">
    <location>
        <begin position="154"/>
        <end position="176"/>
    </location>
</feature>
<dbReference type="GO" id="GO:0009103">
    <property type="term" value="P:lipopolysaccharide biosynthetic process"/>
    <property type="evidence" value="ECO:0007669"/>
    <property type="project" value="TreeGrafter"/>
</dbReference>
<feature type="transmembrane region" description="Helical" evidence="1">
    <location>
        <begin position="311"/>
        <end position="330"/>
    </location>
</feature>
<keyword evidence="1" id="KW-1133">Transmembrane helix</keyword>
<dbReference type="KEGG" id="rsa:RSal33209_1767"/>
<evidence type="ECO:0000256" key="1">
    <source>
        <dbReference type="SAM" id="Phobius"/>
    </source>
</evidence>
<evidence type="ECO:0000313" key="4">
    <source>
        <dbReference type="EMBL" id="ABY23502.1"/>
    </source>
</evidence>
<dbReference type="PANTHER" id="PTHR23028">
    <property type="entry name" value="ACETYLTRANSFERASE"/>
    <property type="match status" value="1"/>
</dbReference>
<dbReference type="AlphaFoldDB" id="A9WN13"/>
<feature type="transmembrane region" description="Helical" evidence="1">
    <location>
        <begin position="30"/>
        <end position="46"/>
    </location>
</feature>
<reference evidence="5" key="1">
    <citation type="journal article" date="2008" name="J. Bacteriol.">
        <title>Genome sequence of the fish pathogen Renibacterium salmoninarum suggests reductive evolution away from an environmental Arthrobacter ancestor.</title>
        <authorList>
            <person name="Wiens G.D."/>
            <person name="Rockey D.D."/>
            <person name="Wu Z."/>
            <person name="Chang J."/>
            <person name="Levy R."/>
            <person name="Crane S."/>
            <person name="Chen D.S."/>
            <person name="Capri G.R."/>
            <person name="Burnett J.R."/>
            <person name="Sudheesh P.S."/>
            <person name="Schipma M.J."/>
            <person name="Burd H."/>
            <person name="Bhattacharyya A."/>
            <person name="Rhodes L.D."/>
            <person name="Kaul R."/>
            <person name="Strom M.S."/>
        </authorList>
    </citation>
    <scope>NUCLEOTIDE SEQUENCE [LARGE SCALE GENOMIC DNA]</scope>
    <source>
        <strain evidence="5">ATCC 33209 / DSM 20767 / JCM 11484 / NBRC 15589 / NCIMB 2235</strain>
    </source>
</reference>
<dbReference type="eggNOG" id="COG1835">
    <property type="taxonomic scope" value="Bacteria"/>
</dbReference>
<feature type="transmembrane region" description="Helical" evidence="1">
    <location>
        <begin position="272"/>
        <end position="290"/>
    </location>
</feature>
<feature type="transmembrane region" description="Helical" evidence="1">
    <location>
        <begin position="248"/>
        <end position="266"/>
    </location>
</feature>
<organism evidence="4 5">
    <name type="scientific">Renibacterium salmoninarum (strain ATCC 33209 / DSM 20767 / JCM 11484 / NBRC 15589 / NCIMB 2235)</name>
    <dbReference type="NCBI Taxonomy" id="288705"/>
    <lineage>
        <taxon>Bacteria</taxon>
        <taxon>Bacillati</taxon>
        <taxon>Actinomycetota</taxon>
        <taxon>Actinomycetes</taxon>
        <taxon>Micrococcales</taxon>
        <taxon>Micrococcaceae</taxon>
        <taxon>Renibacterium</taxon>
    </lineage>
</organism>
<dbReference type="Pfam" id="PF19040">
    <property type="entry name" value="SGNH"/>
    <property type="match status" value="1"/>
</dbReference>
<feature type="domain" description="SGNH" evidence="3">
    <location>
        <begin position="463"/>
        <end position="675"/>
    </location>
</feature>
<sequence length="687" mass="75763">MKLANQAQANGDLAESSKTPVRTFRPEIEGLRFFAVFLIVIYHIWLGRVSGGVDVFLLISSFLMTSQFTRKIERGERINLGKHWLHLLKRLLPIAVVVITATVVMSWLLLPGNRWPSIISEGWASLFYFENWSLAANAVDYYANHEAASPLQDFWSLSIQGQVFLLWPLIFLAIAVVRKKFGWNHKKLMLIVFSLIFIASLTFSIVETQTNQAFAYFNLRTRLWEFALGSLLALALPYLNLPRVVRIAMGWLGIAAMIACGLVLQVDQQFPGYMALWPTLAAAAVIVAGATKSRWGADRLLSSKPLTFMGGNSYGLYLWHWPILVIFLSWQERESVGWIVGSAIIIVSVLLAIICTRFIERPARRIKWVEAAWYRSVPVVLVCVVIAAVPLLSWQGFVKAQVTEASQNSSADNPGAAALTPGFELQGNPQAPIQPVPAQISEQFAVLDSSCLGEWSSSVPDIKTVCRAHSATQNPSKSIVSMGDSHSEQWMPALQYAADENNWEIISIIKAACPYSISVAQATADCNNFNQEATEYVTERKPDAVLMVGTVAKPSSPDEVLQPGFAQATGNLIAQGIQVIAIRDNPRFSFNMAECVISNGSKAPQCNPALDTLLADTNPFDALQDPPAGLFMLDMTDYICGEQKCSGVVGNMFVYIDDNHLTKDYSATMGPVFTQRLFAATDWAPAP</sequence>
<feature type="transmembrane region" description="Helical" evidence="1">
    <location>
        <begin position="336"/>
        <end position="359"/>
    </location>
</feature>
<feature type="transmembrane region" description="Helical" evidence="1">
    <location>
        <begin position="188"/>
        <end position="206"/>
    </location>
</feature>
<name>A9WN13_RENSM</name>